<comment type="caution">
    <text evidence="1">The sequence shown here is derived from an EMBL/GenBank/DDBJ whole genome shotgun (WGS) entry which is preliminary data.</text>
</comment>
<organism evidence="1 2">
    <name type="scientific">Populus alba</name>
    <name type="common">White poplar</name>
    <dbReference type="NCBI Taxonomy" id="43335"/>
    <lineage>
        <taxon>Eukaryota</taxon>
        <taxon>Viridiplantae</taxon>
        <taxon>Streptophyta</taxon>
        <taxon>Embryophyta</taxon>
        <taxon>Tracheophyta</taxon>
        <taxon>Spermatophyta</taxon>
        <taxon>Magnoliopsida</taxon>
        <taxon>eudicotyledons</taxon>
        <taxon>Gunneridae</taxon>
        <taxon>Pentapetalae</taxon>
        <taxon>rosids</taxon>
        <taxon>fabids</taxon>
        <taxon>Malpighiales</taxon>
        <taxon>Salicaceae</taxon>
        <taxon>Saliceae</taxon>
        <taxon>Populus</taxon>
    </lineage>
</organism>
<evidence type="ECO:0000313" key="2">
    <source>
        <dbReference type="Proteomes" id="UP000309997"/>
    </source>
</evidence>
<keyword evidence="2" id="KW-1185">Reference proteome</keyword>
<dbReference type="EMBL" id="RCHU02000014">
    <property type="protein sequence ID" value="KAL3571909.1"/>
    <property type="molecule type" value="Genomic_DNA"/>
</dbReference>
<proteinExistence type="predicted"/>
<name>A0ACC4B0N2_POPAL</name>
<evidence type="ECO:0000313" key="1">
    <source>
        <dbReference type="EMBL" id="KAL3571909.1"/>
    </source>
</evidence>
<reference evidence="1 2" key="1">
    <citation type="journal article" date="2024" name="Plant Biotechnol. J.">
        <title>Genome and CRISPR/Cas9 system of a widespread forest tree (Populus alba) in the world.</title>
        <authorList>
            <person name="Liu Y.J."/>
            <person name="Jiang P.F."/>
            <person name="Han X.M."/>
            <person name="Li X.Y."/>
            <person name="Wang H.M."/>
            <person name="Wang Y.J."/>
            <person name="Wang X.X."/>
            <person name="Zeng Q.Y."/>
        </authorList>
    </citation>
    <scope>NUCLEOTIDE SEQUENCE [LARGE SCALE GENOMIC DNA]</scope>
    <source>
        <strain evidence="2">cv. PAL-ZL1</strain>
    </source>
</reference>
<sequence>MEDQEEQQDNTSDQNHKPQDLPQVLLLKPPPVLSFLTAHADSIQAILCSGAAPVTDDLLQLLPSVRLVVTASAGTNHIDLEACHRRGISVTNAGNVFSDDGADAAVGLLIDVLRKITASDRYVRQGLWVNKGDYPPGSKLRGKRVGIVGLGGIGLEIANRLEAFGCNVLYNSRKKKAHLSYPFYSDVRQLAANSDALIICCALTDQTRHMIDKDVFLALGKEGVIVNIGRGAIVDEKEMVRCLVHGEIAGAGLDVFENEPDVPKELFELDNVVLSPHRAVFTPESFMALRGISVAYAGSLFSEDDADIAVGLLIDVPRKISTGNRCSRLLFQLGGEKVGIVGLGSIGQEAAKGLEHDGCNILYNSRTKKSSVPYPCYSNACEVVANCEVLIICCELNDQTRHMISKEVLLALGKRGLIIDVGRGAVIDEEEMVRCLIDARRDRR</sequence>
<protein>
    <submittedName>
        <fullName evidence="1">Uncharacterized protein</fullName>
    </submittedName>
</protein>
<accession>A0ACC4B0N2</accession>
<dbReference type="Proteomes" id="UP000309997">
    <property type="component" value="Unassembled WGS sequence"/>
</dbReference>
<gene>
    <name evidence="1" type="ORF">D5086_025813</name>
</gene>